<protein>
    <recommendedName>
        <fullName evidence="7">Protein NRDE2 homolog</fullName>
    </recommendedName>
</protein>
<reference evidence="5 6" key="1">
    <citation type="submission" date="2020-09" db="EMBL/GenBank/DDBJ databases">
        <title>De no assembly of potato wild relative species, Solanum commersonii.</title>
        <authorList>
            <person name="Cho K."/>
        </authorList>
    </citation>
    <scope>NUCLEOTIDE SEQUENCE [LARGE SCALE GENOMIC DNA]</scope>
    <source>
        <strain evidence="5">LZ3.2</strain>
        <tissue evidence="5">Leaf</tissue>
    </source>
</reference>
<dbReference type="Pfam" id="PF08424">
    <property type="entry name" value="NRDE-2"/>
    <property type="match status" value="1"/>
</dbReference>
<comment type="similarity">
    <text evidence="2">Belongs to the NRDE2 family.</text>
</comment>
<dbReference type="Gene3D" id="1.25.40.10">
    <property type="entry name" value="Tetratricopeptide repeat domain"/>
    <property type="match status" value="1"/>
</dbReference>
<evidence type="ECO:0000256" key="4">
    <source>
        <dbReference type="SAM" id="MobiDB-lite"/>
    </source>
</evidence>
<feature type="compositionally biased region" description="Basic and acidic residues" evidence="4">
    <location>
        <begin position="233"/>
        <end position="244"/>
    </location>
</feature>
<feature type="region of interest" description="Disordered" evidence="4">
    <location>
        <begin position="233"/>
        <end position="288"/>
    </location>
</feature>
<dbReference type="EMBL" id="JACXVP010000003">
    <property type="protein sequence ID" value="KAG5617661.1"/>
    <property type="molecule type" value="Genomic_DNA"/>
</dbReference>
<comment type="caution">
    <text evidence="5">The sequence shown here is derived from an EMBL/GenBank/DDBJ whole genome shotgun (WGS) entry which is preliminary data.</text>
</comment>
<evidence type="ECO:0000313" key="5">
    <source>
        <dbReference type="EMBL" id="KAG5617661.1"/>
    </source>
</evidence>
<name>A0A9J5ZZ98_SOLCO</name>
<dbReference type="Proteomes" id="UP000824120">
    <property type="component" value="Chromosome 3"/>
</dbReference>
<evidence type="ECO:0000256" key="2">
    <source>
        <dbReference type="ARBA" id="ARBA00009265"/>
    </source>
</evidence>
<dbReference type="GO" id="GO:1902369">
    <property type="term" value="P:negative regulation of RNA catabolic process"/>
    <property type="evidence" value="ECO:0007669"/>
    <property type="project" value="TreeGrafter"/>
</dbReference>
<dbReference type="GO" id="GO:0071013">
    <property type="term" value="C:catalytic step 2 spliceosome"/>
    <property type="evidence" value="ECO:0007669"/>
    <property type="project" value="TreeGrafter"/>
</dbReference>
<keyword evidence="3" id="KW-0539">Nucleus</keyword>
<dbReference type="InterPro" id="IPR013633">
    <property type="entry name" value="NRDE-2"/>
</dbReference>
<feature type="compositionally biased region" description="Acidic residues" evidence="4">
    <location>
        <begin position="272"/>
        <end position="288"/>
    </location>
</feature>
<gene>
    <name evidence="5" type="ORF">H5410_017485</name>
</gene>
<dbReference type="InterPro" id="IPR011990">
    <property type="entry name" value="TPR-like_helical_dom_sf"/>
</dbReference>
<evidence type="ECO:0008006" key="7">
    <source>
        <dbReference type="Google" id="ProtNLM"/>
    </source>
</evidence>
<organism evidence="5 6">
    <name type="scientific">Solanum commersonii</name>
    <name type="common">Commerson's wild potato</name>
    <name type="synonym">Commerson's nightshade</name>
    <dbReference type="NCBI Taxonomy" id="4109"/>
    <lineage>
        <taxon>Eukaryota</taxon>
        <taxon>Viridiplantae</taxon>
        <taxon>Streptophyta</taxon>
        <taxon>Embryophyta</taxon>
        <taxon>Tracheophyta</taxon>
        <taxon>Spermatophyta</taxon>
        <taxon>Magnoliopsida</taxon>
        <taxon>eudicotyledons</taxon>
        <taxon>Gunneridae</taxon>
        <taxon>Pentapetalae</taxon>
        <taxon>asterids</taxon>
        <taxon>lamiids</taxon>
        <taxon>Solanales</taxon>
        <taxon>Solanaceae</taxon>
        <taxon>Solanoideae</taxon>
        <taxon>Solaneae</taxon>
        <taxon>Solanum</taxon>
    </lineage>
</organism>
<evidence type="ECO:0000313" key="6">
    <source>
        <dbReference type="Proteomes" id="UP000824120"/>
    </source>
</evidence>
<comment type="subcellular location">
    <subcellularLocation>
        <location evidence="1">Nucleus</location>
    </subcellularLocation>
</comment>
<evidence type="ECO:0000256" key="3">
    <source>
        <dbReference type="ARBA" id="ARBA00023242"/>
    </source>
</evidence>
<sequence length="1012" mass="116141">MTRERPHDAQIWLGFAQFQDKVASMQPQKGARLQTLEKKISILEKATELNPDSEDLLLSLMNAYQSRDSIDDLIIRWEKILIQNSGSCTLWREFLRVVQGDFSRFKVSEVRKMYANAIQALSGAWTKQHRQVSGGANSPSMDPAIVRLELGLVNTFLSLCRFEWQAGYRELATALLQAQIEYSLFCPSLLLSEQSKQRLFEHFWNSNGARVGEDGALGWSKWLEKEEELRQRAMKEESSHDSEKGGWTGWSEPLSKSKEKNEAIENITETDGALDELEDESEMKDDEQKDDTEALLKMLGIDATAEANCEIKDTRTWTRWSEEEVARDSNEWMPVHAKNGISHSEDPADAEGDEQLLRVIAYEDLSDYLFSIISEEARLSVVSQTCTNSSSWAEKNLSLEAIPDSLFDELRRMHDVLIKGGRNQTDTSLEQVFSSSDDISMRTSMMRFLRNATLLCCTIFPQNHILEEVVLIAEELSNTVMNTSSCSVTPCRTLAKSLLKSNRQDVLLCGVYARREAVFGNIDHARKIFDMALSSIDGLPQGVQTNASLLHLWYAEVEVANGTHGGSGSSESSLRAMHILSCLGSGTKYSLYRCKPSSMQQLKARQGFKEQVNILRSSWTRGLIDDNSVALICSAALFEEITIGWTEGVQILEQAFTMVETVNHLFLHCKWTDQLWQMFIHKRKIKWTKPWRIIEVLKCWNSDGNAGKKEERWRIVPACIWWTIWNERNQRCFEGKNNNMQKIKINCLGLYYFWCKQVVIGNSEDVSNVTTCILFPQKQKPATTSYKSLFDGILHLTDGYCNDPTVERRRHSHHLECLFNFYMRMLCRHHQEMKLSKLWEYIVKGLDIYPCSPSLYNALVEIGHLYASPNKLRWIFDEKFQKFPLRLSSSGKSAVLDVWVKAHVTCSTLPQTNPGMKPSLVAWLFALSFDMSRGGTEHRIRRLFERALENEKLRNSVLVWRLSKRLWLDGFIKLNSVLTAKELSDLQEVMRDKELNLRTDIYEILLQDDLES</sequence>
<dbReference type="AlphaFoldDB" id="A0A9J5ZZ98"/>
<keyword evidence="6" id="KW-1185">Reference proteome</keyword>
<proteinExistence type="inferred from homology"/>
<dbReference type="GO" id="GO:0031048">
    <property type="term" value="P:regulatory ncRNA-mediated heterochromatin formation"/>
    <property type="evidence" value="ECO:0007669"/>
    <property type="project" value="TreeGrafter"/>
</dbReference>
<evidence type="ECO:0000256" key="1">
    <source>
        <dbReference type="ARBA" id="ARBA00004123"/>
    </source>
</evidence>
<dbReference type="PANTHER" id="PTHR13471:SF0">
    <property type="entry name" value="NUCLEAR EXOSOME REGULATOR NRDE2"/>
    <property type="match status" value="1"/>
</dbReference>
<dbReference type="PANTHER" id="PTHR13471">
    <property type="entry name" value="TETRATRICOPEPTIDE-LIKE HELICAL"/>
    <property type="match status" value="1"/>
</dbReference>
<accession>A0A9J5ZZ98</accession>
<dbReference type="OrthoDB" id="297219at2759"/>